<gene>
    <name evidence="2" type="ORF">M0R45_002821</name>
</gene>
<evidence type="ECO:0000313" key="3">
    <source>
        <dbReference type="Proteomes" id="UP001457282"/>
    </source>
</evidence>
<feature type="compositionally biased region" description="Basic residues" evidence="1">
    <location>
        <begin position="1"/>
        <end position="11"/>
    </location>
</feature>
<organism evidence="2 3">
    <name type="scientific">Rubus argutus</name>
    <name type="common">Southern blackberry</name>
    <dbReference type="NCBI Taxonomy" id="59490"/>
    <lineage>
        <taxon>Eukaryota</taxon>
        <taxon>Viridiplantae</taxon>
        <taxon>Streptophyta</taxon>
        <taxon>Embryophyta</taxon>
        <taxon>Tracheophyta</taxon>
        <taxon>Spermatophyta</taxon>
        <taxon>Magnoliopsida</taxon>
        <taxon>eudicotyledons</taxon>
        <taxon>Gunneridae</taxon>
        <taxon>Pentapetalae</taxon>
        <taxon>rosids</taxon>
        <taxon>fabids</taxon>
        <taxon>Rosales</taxon>
        <taxon>Rosaceae</taxon>
        <taxon>Rosoideae</taxon>
        <taxon>Rosoideae incertae sedis</taxon>
        <taxon>Rubus</taxon>
    </lineage>
</organism>
<keyword evidence="3" id="KW-1185">Reference proteome</keyword>
<reference evidence="2 3" key="1">
    <citation type="journal article" date="2023" name="G3 (Bethesda)">
        <title>A chromosome-length genome assembly and annotation of blackberry (Rubus argutus, cv. 'Hillquist').</title>
        <authorList>
            <person name="Bruna T."/>
            <person name="Aryal R."/>
            <person name="Dudchenko O."/>
            <person name="Sargent D.J."/>
            <person name="Mead D."/>
            <person name="Buti M."/>
            <person name="Cavallini A."/>
            <person name="Hytonen T."/>
            <person name="Andres J."/>
            <person name="Pham M."/>
            <person name="Weisz D."/>
            <person name="Mascagni F."/>
            <person name="Usai G."/>
            <person name="Natali L."/>
            <person name="Bassil N."/>
            <person name="Fernandez G.E."/>
            <person name="Lomsadze A."/>
            <person name="Armour M."/>
            <person name="Olukolu B."/>
            <person name="Poorten T."/>
            <person name="Britton C."/>
            <person name="Davik J."/>
            <person name="Ashrafi H."/>
            <person name="Aiden E.L."/>
            <person name="Borodovsky M."/>
            <person name="Worthington M."/>
        </authorList>
    </citation>
    <scope>NUCLEOTIDE SEQUENCE [LARGE SCALE GENOMIC DNA]</scope>
    <source>
        <strain evidence="2">PI 553951</strain>
    </source>
</reference>
<evidence type="ECO:0000313" key="2">
    <source>
        <dbReference type="EMBL" id="KAK9906161.1"/>
    </source>
</evidence>
<evidence type="ECO:0000256" key="1">
    <source>
        <dbReference type="SAM" id="MobiDB-lite"/>
    </source>
</evidence>
<protein>
    <submittedName>
        <fullName evidence="2">Uncharacterized protein</fullName>
    </submittedName>
</protein>
<feature type="compositionally biased region" description="Basic and acidic residues" evidence="1">
    <location>
        <begin position="12"/>
        <end position="23"/>
    </location>
</feature>
<name>A0AAW1VS97_RUBAR</name>
<proteinExistence type="predicted"/>
<dbReference type="Proteomes" id="UP001457282">
    <property type="component" value="Unassembled WGS sequence"/>
</dbReference>
<feature type="region of interest" description="Disordered" evidence="1">
    <location>
        <begin position="1"/>
        <end position="29"/>
    </location>
</feature>
<sequence length="75" mass="8251">MERRKSSHHHHAAAEKPRTKTSRDPLCTPPSAAAVIDAVVDPQNTQTPASFEVLSAASHRFTLCSNGKEDKKRMN</sequence>
<dbReference type="AlphaFoldDB" id="A0AAW1VS97"/>
<comment type="caution">
    <text evidence="2">The sequence shown here is derived from an EMBL/GenBank/DDBJ whole genome shotgun (WGS) entry which is preliminary data.</text>
</comment>
<dbReference type="EMBL" id="JBEDUW010000087">
    <property type="protein sequence ID" value="KAK9906161.1"/>
    <property type="molecule type" value="Genomic_DNA"/>
</dbReference>
<accession>A0AAW1VS97</accession>